<name>A0A2V2FTH6_9FIRM</name>
<dbReference type="GeneID" id="94442335"/>
<dbReference type="RefSeq" id="WP_022939513.1">
    <property type="nucleotide sequence ID" value="NZ_BAABZA010000003.1"/>
</dbReference>
<dbReference type="EMBL" id="QJKH01000011">
    <property type="protein sequence ID" value="PXX77319.1"/>
    <property type="molecule type" value="Genomic_DNA"/>
</dbReference>
<dbReference type="OrthoDB" id="4202626at2"/>
<sequence>MSEQLLKEMDHTVTVTMSGDGMVDTVGKIFNMMRKQVFQDINKPIIQMDTQEVYFDKVDVTEKKEAFLFIFMPRVRRYYTVTARIVLKVKYLDVQEEDK</sequence>
<evidence type="ECO:0000313" key="1">
    <source>
        <dbReference type="EMBL" id="MDY5168789.1"/>
    </source>
</evidence>
<evidence type="ECO:0000313" key="2">
    <source>
        <dbReference type="EMBL" id="PXX77319.1"/>
    </source>
</evidence>
<reference evidence="2 3" key="1">
    <citation type="submission" date="2018-05" db="EMBL/GenBank/DDBJ databases">
        <title>Genomic Encyclopedia of Type Strains, Phase IV (KMG-IV): sequencing the most valuable type-strain genomes for metagenomic binning, comparative biology and taxonomic classification.</title>
        <authorList>
            <person name="Goeker M."/>
        </authorList>
    </citation>
    <scope>NUCLEOTIDE SEQUENCE [LARGE SCALE GENOMIC DNA]</scope>
    <source>
        <strain evidence="2 3">JC118</strain>
    </source>
</reference>
<dbReference type="STRING" id="1034346.GCA_000313565_03235"/>
<organism evidence="2 3">
    <name type="scientific">Dielma fastidiosa</name>
    <dbReference type="NCBI Taxonomy" id="1034346"/>
    <lineage>
        <taxon>Bacteria</taxon>
        <taxon>Bacillati</taxon>
        <taxon>Bacillota</taxon>
        <taxon>Erysipelotrichia</taxon>
        <taxon>Erysipelotrichales</taxon>
        <taxon>Erysipelotrichaceae</taxon>
        <taxon>Dielma</taxon>
    </lineage>
</organism>
<accession>A0A2V2FTH6</accession>
<protein>
    <submittedName>
        <fullName evidence="1">DUF4312 family protein</fullName>
    </submittedName>
    <submittedName>
        <fullName evidence="2">Uncharacterized protein (TIGR03578 family)</fullName>
    </submittedName>
</protein>
<reference evidence="1" key="2">
    <citation type="submission" date="2022-03" db="EMBL/GenBank/DDBJ databases">
        <title>First case of bacteraemia caused by Dielma fastidiosa in a patient hospitalised with diverticulitis.</title>
        <authorList>
            <person name="Forman-Ankjaer B."/>
            <person name="Hvid-Jensen F."/>
            <person name="Kobel C.M."/>
            <person name="Greve T."/>
        </authorList>
    </citation>
    <scope>NUCLEOTIDE SEQUENCE</scope>
    <source>
        <strain evidence="1">AUH_DF_2021</strain>
    </source>
</reference>
<proteinExistence type="predicted"/>
<comment type="caution">
    <text evidence="2">The sequence shown here is derived from an EMBL/GenBank/DDBJ whole genome shotgun (WGS) entry which is preliminary data.</text>
</comment>
<dbReference type="Proteomes" id="UP001276902">
    <property type="component" value="Unassembled WGS sequence"/>
</dbReference>
<dbReference type="EMBL" id="JALDAW010000016">
    <property type="protein sequence ID" value="MDY5168789.1"/>
    <property type="molecule type" value="Genomic_DNA"/>
</dbReference>
<keyword evidence="3" id="KW-1185">Reference proteome</keyword>
<dbReference type="Pfam" id="PF14189">
    <property type="entry name" value="DUF4312"/>
    <property type="match status" value="1"/>
</dbReference>
<dbReference type="InterPro" id="IPR020037">
    <property type="entry name" value="DUF4312"/>
</dbReference>
<evidence type="ECO:0000313" key="3">
    <source>
        <dbReference type="Proteomes" id="UP000247612"/>
    </source>
</evidence>
<dbReference type="Proteomes" id="UP000247612">
    <property type="component" value="Unassembled WGS sequence"/>
</dbReference>
<gene>
    <name evidence="2" type="ORF">DES51_11170</name>
    <name evidence="1" type="ORF">MQE39_11755</name>
</gene>
<dbReference type="AlphaFoldDB" id="A0A2V2FTH6"/>